<sequence>MNALFYQLLGKWNHRQNVCFHVGSNLKRTSMLLIAFSFVLSALAAACTQPANIQNCVEEKCEMNDTEVCTQCKADGGAPYLKDGTCVTVDDCRQAAGYYPDDTTDSQNKKCMTCDSTCATCSGAGADKCTKCKPDAGDGKQYLKDGTCVTILGCAYDNEHYADDGTKECKVCNGGKRPDTVGTKCFSCPDKNCERCDQDNVCAKCNTGEPPTDGACPVAERGCHPSCGECTSDAMTNQADKCTSCKGDNYLRVIASGSGICIPASICASDKSYFAKEVAESTGPKKMCLSCSDATHGIADCKKCSSEASSAQTKLVLVCSDCDIKWLSPLGNACLEECPAGTYSERGTDNIGVCAPCHDTCAECDGNAEATSCRACYPGSVLSKGANGATGACIPECTGKYAENCADGQCTAVVGGSRYCSRCRAGFVPVDGVCVSATARAPTGCTPGNGVCTSCTATYFLESGGCYNARAFPGSTLCTTASDGKCTNCANGQEKDGQGSCPACPDGCSKCATSGSPKACSECLPGYYKSGNSCIKCDANDSQITGVSGCLSCAPPSGNQGSVICYITKDGGSGGGNTNKSGLSTGAIAGIAVAVVVVVGGLVGFLCWWFICRGKA</sequence>
<dbReference type="SMART" id="SM00261">
    <property type="entry name" value="FU"/>
    <property type="match status" value="6"/>
</dbReference>
<dbReference type="InterPro" id="IPR052798">
    <property type="entry name" value="Giardia_VSA"/>
</dbReference>
<dbReference type="InterPro" id="IPR000742">
    <property type="entry name" value="EGF"/>
</dbReference>
<dbReference type="OrthoDB" id="300641at2759"/>
<feature type="signal peptide" evidence="2">
    <location>
        <begin position="1"/>
        <end position="44"/>
    </location>
</feature>
<keyword evidence="1" id="KW-1133">Transmembrane helix</keyword>
<evidence type="ECO:0000256" key="2">
    <source>
        <dbReference type="SAM" id="SignalP"/>
    </source>
</evidence>
<dbReference type="Proteomes" id="UP000008974">
    <property type="component" value="Unassembled WGS sequence"/>
</dbReference>
<feature type="domain" description="EGF-like" evidence="3">
    <location>
        <begin position="503"/>
        <end position="535"/>
    </location>
</feature>
<accession>E1F930</accession>
<dbReference type="PANTHER" id="PTHR23275">
    <property type="entry name" value="CABRIOLET.-RELATED"/>
    <property type="match status" value="1"/>
</dbReference>
<dbReference type="InterPro" id="IPR006212">
    <property type="entry name" value="Furin_repeat"/>
</dbReference>
<dbReference type="SUPFAM" id="SSF57184">
    <property type="entry name" value="Growth factor receptor domain"/>
    <property type="match status" value="3"/>
</dbReference>
<dbReference type="Gene3D" id="2.10.220.10">
    <property type="entry name" value="Hormone Receptor, Insulin-like Growth Factor Receptor 1, Chain A, domain 2"/>
    <property type="match status" value="3"/>
</dbReference>
<dbReference type="InterPro" id="IPR005127">
    <property type="entry name" value="Giardia_VSP"/>
</dbReference>
<dbReference type="Pfam" id="PF03302">
    <property type="entry name" value="VSP"/>
    <property type="match status" value="1"/>
</dbReference>
<keyword evidence="2" id="KW-0732">Signal</keyword>
<feature type="chain" id="PRO_5003145093" evidence="2">
    <location>
        <begin position="45"/>
        <end position="616"/>
    </location>
</feature>
<gene>
    <name evidence="4" type="ORF">GLP15_3053</name>
</gene>
<protein>
    <submittedName>
        <fullName evidence="4">VSP</fullName>
    </submittedName>
</protein>
<dbReference type="VEuPathDB" id="GiardiaDB:GLP15_3053"/>
<feature type="domain" description="EGF-like" evidence="3">
    <location>
        <begin position="396"/>
        <end position="435"/>
    </location>
</feature>
<comment type="caution">
    <text evidence="4">The sequence shown here is derived from an EMBL/GenBank/DDBJ whole genome shotgun (WGS) entry which is preliminary data.</text>
</comment>
<evidence type="ECO:0000313" key="4">
    <source>
        <dbReference type="EMBL" id="EFO61012.1"/>
    </source>
</evidence>
<dbReference type="AlphaFoldDB" id="E1F930"/>
<dbReference type="STRING" id="658858.E1F930"/>
<feature type="transmembrane region" description="Helical" evidence="1">
    <location>
        <begin position="587"/>
        <end position="611"/>
    </location>
</feature>
<evidence type="ECO:0000259" key="3">
    <source>
        <dbReference type="SMART" id="SM00181"/>
    </source>
</evidence>
<name>E1F930_GIAIA</name>
<feature type="domain" description="EGF-like" evidence="3">
    <location>
        <begin position="356"/>
        <end position="394"/>
    </location>
</feature>
<dbReference type="EMBL" id="ACVC01000432">
    <property type="protein sequence ID" value="EFO61012.1"/>
    <property type="molecule type" value="Genomic_DNA"/>
</dbReference>
<keyword evidence="1" id="KW-0812">Transmembrane</keyword>
<dbReference type="CDD" id="cd00064">
    <property type="entry name" value="FU"/>
    <property type="match status" value="1"/>
</dbReference>
<keyword evidence="1" id="KW-0472">Membrane</keyword>
<evidence type="ECO:0000313" key="5">
    <source>
        <dbReference type="Proteomes" id="UP000008974"/>
    </source>
</evidence>
<proteinExistence type="predicted"/>
<organism evidence="4 5">
    <name type="scientific">Giardia intestinalis (strain P15)</name>
    <name type="common">Giardia lamblia</name>
    <dbReference type="NCBI Taxonomy" id="658858"/>
    <lineage>
        <taxon>Eukaryota</taxon>
        <taxon>Metamonada</taxon>
        <taxon>Diplomonadida</taxon>
        <taxon>Hexamitidae</taxon>
        <taxon>Giardiinae</taxon>
        <taxon>Giardia</taxon>
    </lineage>
</organism>
<evidence type="ECO:0000256" key="1">
    <source>
        <dbReference type="SAM" id="Phobius"/>
    </source>
</evidence>
<dbReference type="PANTHER" id="PTHR23275:SF100">
    <property type="entry name" value="EGF-LIKE DOMAIN-CONTAINING PROTEIN"/>
    <property type="match status" value="1"/>
</dbReference>
<reference evidence="4 5" key="1">
    <citation type="journal article" date="2010" name="BMC Genomics">
        <title>Genome analysis and comparative genomics of a Giardia intestinalis assemblage E isolate.</title>
        <authorList>
            <person name="Jerlstrom-Hultqvist J."/>
            <person name="Franzen O."/>
            <person name="Ankarklev J."/>
            <person name="Xu F."/>
            <person name="Nohynkova E."/>
            <person name="Andersson J.O."/>
            <person name="Svard S.G."/>
            <person name="Andersson B."/>
        </authorList>
    </citation>
    <scope>NUCLEOTIDE SEQUENCE [LARGE SCALE GENOMIC DNA]</scope>
    <source>
        <strain evidence="4 5">P15</strain>
    </source>
</reference>
<dbReference type="InterPro" id="IPR009030">
    <property type="entry name" value="Growth_fac_rcpt_cys_sf"/>
</dbReference>
<dbReference type="SMART" id="SM00181">
    <property type="entry name" value="EGF"/>
    <property type="match status" value="3"/>
</dbReference>
<dbReference type="OMA" id="CEMNDTE"/>